<comment type="similarity">
    <text evidence="1">Belongs to the bacterial solute-binding protein ModA family.</text>
</comment>
<keyword evidence="4" id="KW-0500">Molybdenum</keyword>
<evidence type="ECO:0000313" key="6">
    <source>
        <dbReference type="EMBL" id="SPF29586.1"/>
    </source>
</evidence>
<evidence type="ECO:0000256" key="4">
    <source>
        <dbReference type="PIRSR" id="PIRSR004846-1"/>
    </source>
</evidence>
<keyword evidence="3 5" id="KW-0732">Signal</keyword>
<accession>A0A2R8ABH6</accession>
<feature type="binding site" evidence="4">
    <location>
        <position position="130"/>
    </location>
    <ligand>
        <name>molybdate</name>
        <dbReference type="ChEBI" id="CHEBI:36264"/>
    </ligand>
</feature>
<dbReference type="SUPFAM" id="SSF53850">
    <property type="entry name" value="Periplasmic binding protein-like II"/>
    <property type="match status" value="1"/>
</dbReference>
<evidence type="ECO:0000256" key="5">
    <source>
        <dbReference type="SAM" id="SignalP"/>
    </source>
</evidence>
<dbReference type="PANTHER" id="PTHR30632">
    <property type="entry name" value="MOLYBDATE-BINDING PERIPLASMIC PROTEIN"/>
    <property type="match status" value="1"/>
</dbReference>
<proteinExistence type="inferred from homology"/>
<dbReference type="RefSeq" id="WP_245895335.1">
    <property type="nucleotide sequence ID" value="NZ_OMKW01000002.1"/>
</dbReference>
<dbReference type="GO" id="GO:0015689">
    <property type="term" value="P:molybdate ion transport"/>
    <property type="evidence" value="ECO:0007669"/>
    <property type="project" value="InterPro"/>
</dbReference>
<dbReference type="Gene3D" id="3.40.190.10">
    <property type="entry name" value="Periplasmic binding protein-like II"/>
    <property type="match status" value="2"/>
</dbReference>
<feature type="binding site" evidence="4">
    <location>
        <position position="157"/>
    </location>
    <ligand>
        <name>molybdate</name>
        <dbReference type="ChEBI" id="CHEBI:36264"/>
    </ligand>
</feature>
<dbReference type="InterPro" id="IPR050682">
    <property type="entry name" value="ModA/WtpA"/>
</dbReference>
<dbReference type="InterPro" id="IPR005950">
    <property type="entry name" value="ModA"/>
</dbReference>
<feature type="chain" id="PRO_5015323892" evidence="5">
    <location>
        <begin position="19"/>
        <end position="237"/>
    </location>
</feature>
<dbReference type="Proteomes" id="UP000244932">
    <property type="component" value="Unassembled WGS sequence"/>
</dbReference>
<protein>
    <submittedName>
        <fullName evidence="6">Molybdate-binding periplasmic protein</fullName>
    </submittedName>
</protein>
<dbReference type="AlphaFoldDB" id="A0A2R8ABH6"/>
<sequence length="237" mass="24797">MRPIFALILVLAACPAKAEDVTIFAAASLQNVLGEILNESELDARTVYAGSSALARQIAAGAPADIFISANESWMTALIDDENVNITEQVNLASNALVVVGRGAVVSLDDLGEHLAGERIAMALVDAVPAGIYAKAAMLDLGMWDSIAPFVVETDNVRSALSLVATGAVPFAITYVTDVQADPRVSVLTHLPTGSHPPIRYPVARLTDSPGARAVFEALSEPDAQAIFAAHGFLPPR</sequence>
<feature type="signal peptide" evidence="5">
    <location>
        <begin position="1"/>
        <end position="18"/>
    </location>
</feature>
<reference evidence="6 7" key="1">
    <citation type="submission" date="2018-03" db="EMBL/GenBank/DDBJ databases">
        <authorList>
            <person name="Keele B.F."/>
        </authorList>
    </citation>
    <scope>NUCLEOTIDE SEQUENCE [LARGE SCALE GENOMIC DNA]</scope>
    <source>
        <strain evidence="6 7">CeCT 8812</strain>
    </source>
</reference>
<feature type="binding site" evidence="4">
    <location>
        <position position="175"/>
    </location>
    <ligand>
        <name>molybdate</name>
        <dbReference type="ChEBI" id="CHEBI:36264"/>
    </ligand>
</feature>
<dbReference type="NCBIfam" id="TIGR01256">
    <property type="entry name" value="modA"/>
    <property type="match status" value="1"/>
</dbReference>
<keyword evidence="2 4" id="KW-0479">Metal-binding</keyword>
<dbReference type="GO" id="GO:0030288">
    <property type="term" value="C:outer membrane-bounded periplasmic space"/>
    <property type="evidence" value="ECO:0007669"/>
    <property type="project" value="TreeGrafter"/>
</dbReference>
<organism evidence="6 7">
    <name type="scientific">Pontivivens insulae</name>
    <dbReference type="NCBI Taxonomy" id="1639689"/>
    <lineage>
        <taxon>Bacteria</taxon>
        <taxon>Pseudomonadati</taxon>
        <taxon>Pseudomonadota</taxon>
        <taxon>Alphaproteobacteria</taxon>
        <taxon>Rhodobacterales</taxon>
        <taxon>Paracoccaceae</taxon>
        <taxon>Pontivivens</taxon>
    </lineage>
</organism>
<evidence type="ECO:0000256" key="1">
    <source>
        <dbReference type="ARBA" id="ARBA00009175"/>
    </source>
</evidence>
<name>A0A2R8ABH6_9RHOB</name>
<feature type="binding site" evidence="4">
    <location>
        <position position="51"/>
    </location>
    <ligand>
        <name>molybdate</name>
        <dbReference type="ChEBI" id="CHEBI:36264"/>
    </ligand>
</feature>
<gene>
    <name evidence="6" type="primary">modA</name>
    <name evidence="6" type="ORF">POI8812_01899</name>
</gene>
<evidence type="ECO:0000256" key="3">
    <source>
        <dbReference type="ARBA" id="ARBA00022729"/>
    </source>
</evidence>
<dbReference type="GO" id="GO:0046872">
    <property type="term" value="F:metal ion binding"/>
    <property type="evidence" value="ECO:0007669"/>
    <property type="project" value="UniProtKB-KW"/>
</dbReference>
<evidence type="ECO:0000313" key="7">
    <source>
        <dbReference type="Proteomes" id="UP000244932"/>
    </source>
</evidence>
<dbReference type="GO" id="GO:0030973">
    <property type="term" value="F:molybdate ion binding"/>
    <property type="evidence" value="ECO:0007669"/>
    <property type="project" value="TreeGrafter"/>
</dbReference>
<keyword evidence="7" id="KW-1185">Reference proteome</keyword>
<dbReference type="PANTHER" id="PTHR30632:SF17">
    <property type="entry name" value="MOLYBDATE-BINDING PROTEIN MODA"/>
    <property type="match status" value="1"/>
</dbReference>
<dbReference type="Pfam" id="PF13531">
    <property type="entry name" value="SBP_bac_11"/>
    <property type="match status" value="1"/>
</dbReference>
<dbReference type="PIRSF" id="PIRSF004846">
    <property type="entry name" value="ModA"/>
    <property type="match status" value="1"/>
</dbReference>
<feature type="binding site" evidence="4">
    <location>
        <position position="28"/>
    </location>
    <ligand>
        <name>molybdate</name>
        <dbReference type="ChEBI" id="CHEBI:36264"/>
    </ligand>
</feature>
<evidence type="ECO:0000256" key="2">
    <source>
        <dbReference type="ARBA" id="ARBA00022723"/>
    </source>
</evidence>
<dbReference type="EMBL" id="OMKW01000002">
    <property type="protein sequence ID" value="SPF29586.1"/>
    <property type="molecule type" value="Genomic_DNA"/>
</dbReference>